<organism evidence="1 2">
    <name type="scientific">Ficus carica</name>
    <name type="common">Common fig</name>
    <dbReference type="NCBI Taxonomy" id="3494"/>
    <lineage>
        <taxon>Eukaryota</taxon>
        <taxon>Viridiplantae</taxon>
        <taxon>Streptophyta</taxon>
        <taxon>Embryophyta</taxon>
        <taxon>Tracheophyta</taxon>
        <taxon>Spermatophyta</taxon>
        <taxon>Magnoliopsida</taxon>
        <taxon>eudicotyledons</taxon>
        <taxon>Gunneridae</taxon>
        <taxon>Pentapetalae</taxon>
        <taxon>rosids</taxon>
        <taxon>fabids</taxon>
        <taxon>Rosales</taxon>
        <taxon>Moraceae</taxon>
        <taxon>Ficeae</taxon>
        <taxon>Ficus</taxon>
    </lineage>
</organism>
<protein>
    <submittedName>
        <fullName evidence="1">Uncharacterized protein</fullName>
    </submittedName>
</protein>
<comment type="caution">
    <text evidence="1">The sequence shown here is derived from an EMBL/GenBank/DDBJ whole genome shotgun (WGS) entry which is preliminary data.</text>
</comment>
<accession>A0AA88A1W2</accession>
<proteinExistence type="predicted"/>
<gene>
    <name evidence="1" type="ORF">TIFTF001_012540</name>
</gene>
<name>A0AA88A1W2_FICCA</name>
<reference evidence="1" key="1">
    <citation type="submission" date="2023-07" db="EMBL/GenBank/DDBJ databases">
        <title>draft genome sequence of fig (Ficus carica).</title>
        <authorList>
            <person name="Takahashi T."/>
            <person name="Nishimura K."/>
        </authorList>
    </citation>
    <scope>NUCLEOTIDE SEQUENCE</scope>
</reference>
<dbReference type="Proteomes" id="UP001187192">
    <property type="component" value="Unassembled WGS sequence"/>
</dbReference>
<sequence length="130" mass="14395">MDFQVYSTLLLCQLVLEPAPRPAVMPPHRCQDARLPADEMEEPQSDSDNEEEFDEVNMFVALQAAPPCRRAPNAAPPKFARPPQTTVVGNFMQGEGIVYALVRMGEAVAGWALYMWEGARDGCLVVRSES</sequence>
<evidence type="ECO:0000313" key="1">
    <source>
        <dbReference type="EMBL" id="GMN43320.1"/>
    </source>
</evidence>
<keyword evidence="2" id="KW-1185">Reference proteome</keyword>
<dbReference type="AlphaFoldDB" id="A0AA88A1W2"/>
<dbReference type="EMBL" id="BTGU01000016">
    <property type="protein sequence ID" value="GMN43320.1"/>
    <property type="molecule type" value="Genomic_DNA"/>
</dbReference>
<evidence type="ECO:0000313" key="2">
    <source>
        <dbReference type="Proteomes" id="UP001187192"/>
    </source>
</evidence>